<proteinExistence type="predicted"/>
<dbReference type="CDD" id="cd07246">
    <property type="entry name" value="VOC_like"/>
    <property type="match status" value="1"/>
</dbReference>
<evidence type="ECO:0000313" key="4">
    <source>
        <dbReference type="Proteomes" id="UP000030518"/>
    </source>
</evidence>
<sequence length="165" mass="17714">MAVSPIPEGYHTVNAYLIVDDAARAIDFYANAFGAKELFRLPVPGPDGQERVGHAEIRIGDTTLMLCDEWPGMGALGPKSRGGATSSFVIYGPDCDGAFKQAVGAGASVDKPVADQFWGDRMGTVVDPFGHKWTLGTHKEDVSPEELASRMKEWSKAQQSQADVT</sequence>
<dbReference type="PANTHER" id="PTHR34109:SF1">
    <property type="entry name" value="VOC DOMAIN-CONTAINING PROTEIN"/>
    <property type="match status" value="1"/>
</dbReference>
<dbReference type="Gene3D" id="3.30.720.110">
    <property type="match status" value="1"/>
</dbReference>
<dbReference type="Pfam" id="PF00903">
    <property type="entry name" value="Glyoxalase"/>
    <property type="match status" value="1"/>
</dbReference>
<dbReference type="PROSITE" id="PS51819">
    <property type="entry name" value="VOC"/>
    <property type="match status" value="1"/>
</dbReference>
<keyword evidence="4" id="KW-1185">Reference proteome</keyword>
<dbReference type="InterPro" id="IPR004360">
    <property type="entry name" value="Glyas_Fos-R_dOase_dom"/>
</dbReference>
<evidence type="ECO:0000313" key="3">
    <source>
        <dbReference type="EMBL" id="KGQ18408.1"/>
    </source>
</evidence>
<accession>A0A0A2WF77</accession>
<protein>
    <submittedName>
        <fullName evidence="3">Glyoxalase family protein</fullName>
    </submittedName>
</protein>
<dbReference type="eggNOG" id="COG2764">
    <property type="taxonomic scope" value="Bacteria"/>
</dbReference>
<dbReference type="SUPFAM" id="SSF54593">
    <property type="entry name" value="Glyoxalase/Bleomycin resistance protein/Dihydroxybiphenyl dioxygenase"/>
    <property type="match status" value="1"/>
</dbReference>
<feature type="compositionally biased region" description="Polar residues" evidence="1">
    <location>
        <begin position="156"/>
        <end position="165"/>
    </location>
</feature>
<dbReference type="Proteomes" id="UP000030518">
    <property type="component" value="Unassembled WGS sequence"/>
</dbReference>
<dbReference type="STRING" id="1300345.LF41_703"/>
<dbReference type="InterPro" id="IPR029068">
    <property type="entry name" value="Glyas_Bleomycin-R_OHBP_Dase"/>
</dbReference>
<organism evidence="3 4">
    <name type="scientific">Lysobacter dokdonensis DS-58</name>
    <dbReference type="NCBI Taxonomy" id="1300345"/>
    <lineage>
        <taxon>Bacteria</taxon>
        <taxon>Pseudomonadati</taxon>
        <taxon>Pseudomonadota</taxon>
        <taxon>Gammaproteobacteria</taxon>
        <taxon>Lysobacterales</taxon>
        <taxon>Lysobacteraceae</taxon>
        <taxon>Noviluteimonas</taxon>
    </lineage>
</organism>
<dbReference type="AlphaFoldDB" id="A0A0A2WF77"/>
<dbReference type="RefSeq" id="WP_036170112.1">
    <property type="nucleotide sequence ID" value="NZ_JRKJ01000019.1"/>
</dbReference>
<evidence type="ECO:0000256" key="1">
    <source>
        <dbReference type="SAM" id="MobiDB-lite"/>
    </source>
</evidence>
<dbReference type="PANTHER" id="PTHR34109">
    <property type="entry name" value="BNAUNNG04460D PROTEIN-RELATED"/>
    <property type="match status" value="1"/>
</dbReference>
<name>A0A0A2WF77_9GAMM</name>
<dbReference type="Gene3D" id="3.30.720.120">
    <property type="match status" value="1"/>
</dbReference>
<feature type="domain" description="VOC" evidence="2">
    <location>
        <begin position="9"/>
        <end position="138"/>
    </location>
</feature>
<dbReference type="PATRIC" id="fig|1300345.3.peg.2365"/>
<dbReference type="InterPro" id="IPR037523">
    <property type="entry name" value="VOC_core"/>
</dbReference>
<comment type="caution">
    <text evidence="3">The sequence shown here is derived from an EMBL/GenBank/DDBJ whole genome shotgun (WGS) entry which is preliminary data.</text>
</comment>
<gene>
    <name evidence="3" type="ORF">LF41_703</name>
</gene>
<dbReference type="OrthoDB" id="9795306at2"/>
<feature type="region of interest" description="Disordered" evidence="1">
    <location>
        <begin position="136"/>
        <end position="165"/>
    </location>
</feature>
<evidence type="ECO:0000259" key="2">
    <source>
        <dbReference type="PROSITE" id="PS51819"/>
    </source>
</evidence>
<feature type="compositionally biased region" description="Basic and acidic residues" evidence="1">
    <location>
        <begin position="137"/>
        <end position="155"/>
    </location>
</feature>
<dbReference type="EMBL" id="JRKJ01000019">
    <property type="protein sequence ID" value="KGQ18408.1"/>
    <property type="molecule type" value="Genomic_DNA"/>
</dbReference>
<reference evidence="3 4" key="1">
    <citation type="submission" date="2014-09" db="EMBL/GenBank/DDBJ databases">
        <title>Genome sequences of Lysobacter dokdonensis DS-58.</title>
        <authorList>
            <person name="Kim J.F."/>
            <person name="Kwak M.-J."/>
        </authorList>
    </citation>
    <scope>NUCLEOTIDE SEQUENCE [LARGE SCALE GENOMIC DNA]</scope>
    <source>
        <strain evidence="3 4">DS-58</strain>
    </source>
</reference>